<dbReference type="Proteomes" id="UP000255233">
    <property type="component" value="Unassembled WGS sequence"/>
</dbReference>
<dbReference type="AlphaFoldDB" id="A0A379MU44"/>
<accession>A0A379MU44</accession>
<name>A0A379MU44_9BACT</name>
<protein>
    <submittedName>
        <fullName evidence="1">Uncharacterized protein</fullName>
    </submittedName>
</protein>
<sequence>MAGVRIKDLQDAKGIVERFNDFQFPVDSTNPDKTLRRRVGR</sequence>
<evidence type="ECO:0000313" key="2">
    <source>
        <dbReference type="Proteomes" id="UP000255233"/>
    </source>
</evidence>
<organism evidence="1 2">
    <name type="scientific">Rikenella microfusus</name>
    <dbReference type="NCBI Taxonomy" id="28139"/>
    <lineage>
        <taxon>Bacteria</taxon>
        <taxon>Pseudomonadati</taxon>
        <taxon>Bacteroidota</taxon>
        <taxon>Bacteroidia</taxon>
        <taxon>Bacteroidales</taxon>
        <taxon>Rikenellaceae</taxon>
        <taxon>Rikenella</taxon>
    </lineage>
</organism>
<proteinExistence type="predicted"/>
<dbReference type="RefSeq" id="WP_256620802.1">
    <property type="nucleotide sequence ID" value="NZ_UGVL01000001.1"/>
</dbReference>
<evidence type="ECO:0000313" key="1">
    <source>
        <dbReference type="EMBL" id="SUE34152.1"/>
    </source>
</evidence>
<reference evidence="1 2" key="1">
    <citation type="submission" date="2018-06" db="EMBL/GenBank/DDBJ databases">
        <authorList>
            <consortium name="Pathogen Informatics"/>
            <person name="Doyle S."/>
        </authorList>
    </citation>
    <scope>NUCLEOTIDE SEQUENCE [LARGE SCALE GENOMIC DNA]</scope>
    <source>
        <strain evidence="1 2">NCTC11190</strain>
    </source>
</reference>
<keyword evidence="2" id="KW-1185">Reference proteome</keyword>
<dbReference type="EMBL" id="UGVL01000001">
    <property type="protein sequence ID" value="SUE34152.1"/>
    <property type="molecule type" value="Genomic_DNA"/>
</dbReference>
<dbReference type="STRING" id="880526.GCA_000427365_02282"/>
<gene>
    <name evidence="1" type="ORF">NCTC11190_01370</name>
</gene>